<name>A0A0D7AK36_9AGAR</name>
<gene>
    <name evidence="1" type="ORF">FISHEDRAFT_18264</name>
</gene>
<keyword evidence="2" id="KW-1185">Reference proteome</keyword>
<sequence length="62" mass="7229">YPGREHTHPGPVVTPEGCEEFFVDKIVDEQHHGRRFQYYTIPTEGSYLIRWVGEGPEGDLWL</sequence>
<feature type="non-terminal residue" evidence="1">
    <location>
        <position position="62"/>
    </location>
</feature>
<dbReference type="EMBL" id="KN881675">
    <property type="protein sequence ID" value="KIY50700.1"/>
    <property type="molecule type" value="Genomic_DNA"/>
</dbReference>
<dbReference type="Proteomes" id="UP000054144">
    <property type="component" value="Unassembled WGS sequence"/>
</dbReference>
<dbReference type="InterPro" id="IPR016197">
    <property type="entry name" value="Chromo-like_dom_sf"/>
</dbReference>
<organism evidence="1 2">
    <name type="scientific">Fistulina hepatica ATCC 64428</name>
    <dbReference type="NCBI Taxonomy" id="1128425"/>
    <lineage>
        <taxon>Eukaryota</taxon>
        <taxon>Fungi</taxon>
        <taxon>Dikarya</taxon>
        <taxon>Basidiomycota</taxon>
        <taxon>Agaricomycotina</taxon>
        <taxon>Agaricomycetes</taxon>
        <taxon>Agaricomycetidae</taxon>
        <taxon>Agaricales</taxon>
        <taxon>Fistulinaceae</taxon>
        <taxon>Fistulina</taxon>
    </lineage>
</organism>
<proteinExistence type="predicted"/>
<feature type="non-terminal residue" evidence="1">
    <location>
        <position position="1"/>
    </location>
</feature>
<evidence type="ECO:0000313" key="2">
    <source>
        <dbReference type="Proteomes" id="UP000054144"/>
    </source>
</evidence>
<evidence type="ECO:0000313" key="1">
    <source>
        <dbReference type="EMBL" id="KIY50700.1"/>
    </source>
</evidence>
<accession>A0A0D7AK36</accession>
<dbReference type="SUPFAM" id="SSF54160">
    <property type="entry name" value="Chromo domain-like"/>
    <property type="match status" value="1"/>
</dbReference>
<reference evidence="1 2" key="1">
    <citation type="journal article" date="2015" name="Fungal Genet. Biol.">
        <title>Evolution of novel wood decay mechanisms in Agaricales revealed by the genome sequences of Fistulina hepatica and Cylindrobasidium torrendii.</title>
        <authorList>
            <person name="Floudas D."/>
            <person name="Held B.W."/>
            <person name="Riley R."/>
            <person name="Nagy L.G."/>
            <person name="Koehler G."/>
            <person name="Ransdell A.S."/>
            <person name="Younus H."/>
            <person name="Chow J."/>
            <person name="Chiniquy J."/>
            <person name="Lipzen A."/>
            <person name="Tritt A."/>
            <person name="Sun H."/>
            <person name="Haridas S."/>
            <person name="LaButti K."/>
            <person name="Ohm R.A."/>
            <person name="Kues U."/>
            <person name="Blanchette R.A."/>
            <person name="Grigoriev I.V."/>
            <person name="Minto R.E."/>
            <person name="Hibbett D.S."/>
        </authorList>
    </citation>
    <scope>NUCLEOTIDE SEQUENCE [LARGE SCALE GENOMIC DNA]</scope>
    <source>
        <strain evidence="1 2">ATCC 64428</strain>
    </source>
</reference>
<protein>
    <recommendedName>
        <fullName evidence="3">Chromo domain-containing protein</fullName>
    </recommendedName>
</protein>
<dbReference type="AlphaFoldDB" id="A0A0D7AK36"/>
<evidence type="ECO:0008006" key="3">
    <source>
        <dbReference type="Google" id="ProtNLM"/>
    </source>
</evidence>
<dbReference type="OrthoDB" id="3268967at2759"/>